<keyword evidence="1" id="KW-0732">Signal</keyword>
<feature type="signal peptide" evidence="1">
    <location>
        <begin position="1"/>
        <end position="28"/>
    </location>
</feature>
<protein>
    <submittedName>
        <fullName evidence="2">Uncharacterized protein</fullName>
    </submittedName>
</protein>
<dbReference type="InterPro" id="IPR011042">
    <property type="entry name" value="6-blade_b-propeller_TolB-like"/>
</dbReference>
<name>A0A7D4INP6_9BURK</name>
<keyword evidence="3" id="KW-1185">Reference proteome</keyword>
<accession>A0A7D4INP6</accession>
<gene>
    <name evidence="2" type="ORF">FOC84_22685</name>
</gene>
<evidence type="ECO:0000313" key="3">
    <source>
        <dbReference type="Proteomes" id="UP000500970"/>
    </source>
</evidence>
<dbReference type="SUPFAM" id="SSF82171">
    <property type="entry name" value="DPP6 N-terminal domain-like"/>
    <property type="match status" value="1"/>
</dbReference>
<evidence type="ECO:0000313" key="2">
    <source>
        <dbReference type="EMBL" id="QKH37584.1"/>
    </source>
</evidence>
<dbReference type="AlphaFoldDB" id="A0A7D4INP6"/>
<proteinExistence type="predicted"/>
<dbReference type="EMBL" id="CP053985">
    <property type="protein sequence ID" value="QKH37584.1"/>
    <property type="molecule type" value="Genomic_DNA"/>
</dbReference>
<sequence>MVVTERTTFRSVLRVAGGIALATSLVCATGNTSASAASDPRPVYEHDVTFSPQNGGRDLRSLSVHPNGQDWLFVECVLQQTQGCQVMRFNLTSGKLFRFTLPAGHSYTYAHYSPMGTYILMSRSPIYGTSDEDVRRAIKASQLVMMRSDGTDLQIVPTEAGANLSPIMSPDESRIAFWRSDRILPPGKGLALLDLNIWEFDLKSRTEKLFAGKKFEFLTGGELIYLGQNEMLFNSYQYARPSYPVRLSDPPDNAGHSAGFGRAIGGENCRVVQCHFDDPLGVHSASP</sequence>
<dbReference type="RefSeq" id="WP_173146421.1">
    <property type="nucleotide sequence ID" value="NZ_CP053985.1"/>
</dbReference>
<dbReference type="KEGG" id="apes:FOC84_22685"/>
<reference evidence="2 3" key="1">
    <citation type="submission" date="2020-05" db="EMBL/GenBank/DDBJ databases">
        <title>FDA dAtabase for Regulatory Grade micrObial Sequences (FDA-ARGOS): Supporting development and validation of Infectious Disease Dx tests.</title>
        <authorList>
            <person name="Sproer C."/>
            <person name="Gronow S."/>
            <person name="Severitt S."/>
            <person name="Schroder I."/>
            <person name="Tallon L."/>
            <person name="Sadzewicz L."/>
            <person name="Zhao X."/>
            <person name="Vavikolanu K."/>
            <person name="Mehta A."/>
            <person name="Aluvathingal J."/>
            <person name="Nadendla S."/>
            <person name="Myers T."/>
            <person name="Yan Y."/>
            <person name="Sichtig H."/>
        </authorList>
    </citation>
    <scope>NUCLEOTIDE SEQUENCE [LARGE SCALE GENOMIC DNA]</scope>
    <source>
        <strain evidence="2 3">FDAARGOS_790</strain>
    </source>
</reference>
<evidence type="ECO:0000256" key="1">
    <source>
        <dbReference type="SAM" id="SignalP"/>
    </source>
</evidence>
<dbReference type="Proteomes" id="UP000500970">
    <property type="component" value="Chromosome"/>
</dbReference>
<organism evidence="2 3">
    <name type="scientific">Achromobacter pestifer</name>
    <dbReference type="NCBI Taxonomy" id="1353889"/>
    <lineage>
        <taxon>Bacteria</taxon>
        <taxon>Pseudomonadati</taxon>
        <taxon>Pseudomonadota</taxon>
        <taxon>Betaproteobacteria</taxon>
        <taxon>Burkholderiales</taxon>
        <taxon>Alcaligenaceae</taxon>
        <taxon>Achromobacter</taxon>
    </lineage>
</organism>
<feature type="chain" id="PRO_5028817741" evidence="1">
    <location>
        <begin position="29"/>
        <end position="287"/>
    </location>
</feature>
<dbReference type="Gene3D" id="2.120.10.30">
    <property type="entry name" value="TolB, C-terminal domain"/>
    <property type="match status" value="1"/>
</dbReference>